<proteinExistence type="predicted"/>
<keyword evidence="1" id="KW-1185">Reference proteome</keyword>
<name>A0A1I8ANZ9_9BILA</name>
<dbReference type="WBParaSite" id="L893_g7958.t1">
    <property type="protein sequence ID" value="L893_g7958.t1"/>
    <property type="gene ID" value="L893_g7958"/>
</dbReference>
<dbReference type="AlphaFoldDB" id="A0A1I8ANZ9"/>
<protein>
    <submittedName>
        <fullName evidence="2">Uncharacterized protein</fullName>
    </submittedName>
</protein>
<evidence type="ECO:0000313" key="1">
    <source>
        <dbReference type="Proteomes" id="UP000095287"/>
    </source>
</evidence>
<reference evidence="2" key="1">
    <citation type="submission" date="2016-11" db="UniProtKB">
        <authorList>
            <consortium name="WormBaseParasite"/>
        </authorList>
    </citation>
    <scope>IDENTIFICATION</scope>
</reference>
<organism evidence="1 2">
    <name type="scientific">Steinernema glaseri</name>
    <dbReference type="NCBI Taxonomy" id="37863"/>
    <lineage>
        <taxon>Eukaryota</taxon>
        <taxon>Metazoa</taxon>
        <taxon>Ecdysozoa</taxon>
        <taxon>Nematoda</taxon>
        <taxon>Chromadorea</taxon>
        <taxon>Rhabditida</taxon>
        <taxon>Tylenchina</taxon>
        <taxon>Panagrolaimomorpha</taxon>
        <taxon>Strongyloidoidea</taxon>
        <taxon>Steinernematidae</taxon>
        <taxon>Steinernema</taxon>
    </lineage>
</organism>
<dbReference type="Proteomes" id="UP000095287">
    <property type="component" value="Unplaced"/>
</dbReference>
<accession>A0A1I8ANZ9</accession>
<evidence type="ECO:0000313" key="2">
    <source>
        <dbReference type="WBParaSite" id="L893_g7958.t1"/>
    </source>
</evidence>
<sequence>MVRTPIGVSSGTALIRARLADQGGSASERAIRRGDESIDAWTVDCRSAEGGKTRRRDEHCLPSREHTSKVCADMTSRESLITAGGQGRGPEPDRFRRGSALHRRTFLFVRETRSKVAWELEWKVDRSGDQSRGADEGERIRMLQDRCFCENRKQALRGFSGPKRLQDVKRHGQKSVITLFKVCDFCAISG</sequence>